<dbReference type="OrthoDB" id="818613at2759"/>
<dbReference type="Pfam" id="PF13456">
    <property type="entry name" value="RVT_3"/>
    <property type="match status" value="1"/>
</dbReference>
<dbReference type="SUPFAM" id="SSF57667">
    <property type="entry name" value="beta-beta-alpha zinc fingers"/>
    <property type="match status" value="1"/>
</dbReference>
<feature type="transmembrane region" description="Helical" evidence="2">
    <location>
        <begin position="48"/>
        <end position="69"/>
    </location>
</feature>
<dbReference type="Pfam" id="PF12874">
    <property type="entry name" value="zf-met"/>
    <property type="match status" value="1"/>
</dbReference>
<gene>
    <name evidence="4" type="ORF">RCOM_0482840</name>
</gene>
<dbReference type="InterPro" id="IPR036397">
    <property type="entry name" value="RNaseH_sf"/>
</dbReference>
<dbReference type="eggNOG" id="KOG1075">
    <property type="taxonomic scope" value="Eukaryota"/>
</dbReference>
<keyword evidence="1" id="KW-0863">Zinc-finger</keyword>
<dbReference type="PANTHER" id="PTHR47723">
    <property type="entry name" value="OS05G0353850 PROTEIN"/>
    <property type="match status" value="1"/>
</dbReference>
<keyword evidence="2" id="KW-0472">Membrane</keyword>
<dbReference type="InterPro" id="IPR002156">
    <property type="entry name" value="RNaseH_domain"/>
</dbReference>
<evidence type="ECO:0000313" key="5">
    <source>
        <dbReference type="Proteomes" id="UP000008311"/>
    </source>
</evidence>
<dbReference type="EMBL" id="EQ974039">
    <property type="protein sequence ID" value="EEF35036.1"/>
    <property type="molecule type" value="Genomic_DNA"/>
</dbReference>
<dbReference type="PANTHER" id="PTHR47723:SF19">
    <property type="entry name" value="POLYNUCLEOTIDYL TRANSFERASE, RIBONUCLEASE H-LIKE SUPERFAMILY PROTEIN"/>
    <property type="match status" value="1"/>
</dbReference>
<protein>
    <recommendedName>
        <fullName evidence="3">C2H2-type domain-containing protein</fullName>
    </recommendedName>
</protein>
<dbReference type="InterPro" id="IPR036236">
    <property type="entry name" value="Znf_C2H2_sf"/>
</dbReference>
<dbReference type="STRING" id="3988.B9SMZ5"/>
<dbReference type="CDD" id="cd06222">
    <property type="entry name" value="RNase_H_like"/>
    <property type="match status" value="1"/>
</dbReference>
<dbReference type="GO" id="GO:0008270">
    <property type="term" value="F:zinc ion binding"/>
    <property type="evidence" value="ECO:0007669"/>
    <property type="project" value="UniProtKB-KW"/>
</dbReference>
<dbReference type="InterPro" id="IPR044730">
    <property type="entry name" value="RNase_H-like_dom_plant"/>
</dbReference>
<keyword evidence="2" id="KW-0812">Transmembrane</keyword>
<dbReference type="Pfam" id="PF03134">
    <property type="entry name" value="TB2_DP1_HVA22"/>
    <property type="match status" value="1"/>
</dbReference>
<keyword evidence="1" id="KW-0862">Zinc</keyword>
<dbReference type="eggNOG" id="KOG1725">
    <property type="taxonomic scope" value="Eukaryota"/>
</dbReference>
<dbReference type="Gene3D" id="3.30.160.60">
    <property type="entry name" value="Classic Zinc Finger"/>
    <property type="match status" value="1"/>
</dbReference>
<dbReference type="AlphaFoldDB" id="B9SMZ5"/>
<dbReference type="InterPro" id="IPR012337">
    <property type="entry name" value="RNaseH-like_sf"/>
</dbReference>
<organism evidence="4 5">
    <name type="scientific">Ricinus communis</name>
    <name type="common">Castor bean</name>
    <dbReference type="NCBI Taxonomy" id="3988"/>
    <lineage>
        <taxon>Eukaryota</taxon>
        <taxon>Viridiplantae</taxon>
        <taxon>Streptophyta</taxon>
        <taxon>Embryophyta</taxon>
        <taxon>Tracheophyta</taxon>
        <taxon>Spermatophyta</taxon>
        <taxon>Magnoliopsida</taxon>
        <taxon>eudicotyledons</taxon>
        <taxon>Gunneridae</taxon>
        <taxon>Pentapetalae</taxon>
        <taxon>rosids</taxon>
        <taxon>fabids</taxon>
        <taxon>Malpighiales</taxon>
        <taxon>Euphorbiaceae</taxon>
        <taxon>Acalyphoideae</taxon>
        <taxon>Acalypheae</taxon>
        <taxon>Ricinus</taxon>
    </lineage>
</organism>
<reference evidence="5" key="1">
    <citation type="journal article" date="2010" name="Nat. Biotechnol.">
        <title>Draft genome sequence of the oilseed species Ricinus communis.</title>
        <authorList>
            <person name="Chan A.P."/>
            <person name="Crabtree J."/>
            <person name="Zhao Q."/>
            <person name="Lorenzi H."/>
            <person name="Orvis J."/>
            <person name="Puiu D."/>
            <person name="Melake-Berhan A."/>
            <person name="Jones K.M."/>
            <person name="Redman J."/>
            <person name="Chen G."/>
            <person name="Cahoon E.B."/>
            <person name="Gedil M."/>
            <person name="Stanke M."/>
            <person name="Haas B.J."/>
            <person name="Wortman J.R."/>
            <person name="Fraser-Liggett C.M."/>
            <person name="Ravel J."/>
            <person name="Rabinowicz P.D."/>
        </authorList>
    </citation>
    <scope>NUCLEOTIDE SEQUENCE [LARGE SCALE GENOMIC DNA]</scope>
    <source>
        <strain evidence="5">cv. Hale</strain>
    </source>
</reference>
<accession>B9SMZ5</accession>
<keyword evidence="1" id="KW-0479">Metal-binding</keyword>
<name>B9SMZ5_RICCO</name>
<dbReference type="InterPro" id="IPR004345">
    <property type="entry name" value="TB2_DP1_HVA22"/>
</dbReference>
<dbReference type="Proteomes" id="UP000008311">
    <property type="component" value="Unassembled WGS sequence"/>
</dbReference>
<dbReference type="InterPro" id="IPR013087">
    <property type="entry name" value="Znf_C2H2_type"/>
</dbReference>
<feature type="transmembrane region" description="Helical" evidence="2">
    <location>
        <begin position="75"/>
        <end position="97"/>
    </location>
</feature>
<feature type="transmembrane region" description="Helical" evidence="2">
    <location>
        <begin position="17"/>
        <end position="36"/>
    </location>
</feature>
<dbReference type="InterPro" id="IPR053151">
    <property type="entry name" value="RNase_H-like"/>
</dbReference>
<feature type="transmembrane region" description="Helical" evidence="2">
    <location>
        <begin position="109"/>
        <end position="130"/>
    </location>
</feature>
<keyword evidence="2" id="KW-1133">Transmembrane helix</keyword>
<proteinExistence type="predicted"/>
<feature type="domain" description="C2H2-type" evidence="3">
    <location>
        <begin position="192"/>
        <end position="221"/>
    </location>
</feature>
<evidence type="ECO:0000256" key="2">
    <source>
        <dbReference type="SAM" id="Phobius"/>
    </source>
</evidence>
<evidence type="ECO:0000259" key="3">
    <source>
        <dbReference type="PROSITE" id="PS50157"/>
    </source>
</evidence>
<dbReference type="InParanoid" id="B9SMZ5"/>
<evidence type="ECO:0000256" key="1">
    <source>
        <dbReference type="PROSITE-ProRule" id="PRU00042"/>
    </source>
</evidence>
<dbReference type="SUPFAM" id="SSF53098">
    <property type="entry name" value="Ribonuclease H-like"/>
    <property type="match status" value="1"/>
</dbReference>
<sequence>MALKALLEFLLPKLLDILSWPSFALFCPLYASFRAMETESHSRNQQCLTFWVLFALLAFFEAALSKLLLGLPFWPYVKGVVTVLLVMTDFGGASYIYKSFIRTYPFDSSRILCLIWNLLFILTSRCFSFICELFQREKCFSFYGTDGNIVVDGEEKVEKPIIFQGTFRPNNDNIERDHTSTPLVSKNVQKEWSCALCLISTTSEKCLKKHLRGKKHKGKKDEVRAEELILKSTYNSCHMVNRNNGMVLLGNLVNLEKWSGLISPVTGSIRWCIWKKPDVGWIKLNTDGSVDRQHAGFGGLLRDNEGNAICAFVSKAPLDDIFLVELWAIWRGLVLALGLGIKVIWVESDSMSAVKTINRVQSHSGKANRCLNHIWALLKKFEEYKVSHAWRETNKAADYLSKMVLERNDVVLWPVHFPTTLQNIIKDDAQGRIYCRR</sequence>
<keyword evidence="5" id="KW-1185">Reference proteome</keyword>
<dbReference type="Gene3D" id="3.30.420.10">
    <property type="entry name" value="Ribonuclease H-like superfamily/Ribonuclease H"/>
    <property type="match status" value="1"/>
</dbReference>
<dbReference type="PROSITE" id="PS50157">
    <property type="entry name" value="ZINC_FINGER_C2H2_2"/>
    <property type="match status" value="1"/>
</dbReference>
<dbReference type="KEGG" id="rcu:8280347"/>
<evidence type="ECO:0000313" key="4">
    <source>
        <dbReference type="EMBL" id="EEF35036.1"/>
    </source>
</evidence>
<dbReference type="GO" id="GO:0003676">
    <property type="term" value="F:nucleic acid binding"/>
    <property type="evidence" value="ECO:0007669"/>
    <property type="project" value="InterPro"/>
</dbReference>
<dbReference type="GO" id="GO:0004523">
    <property type="term" value="F:RNA-DNA hybrid ribonuclease activity"/>
    <property type="evidence" value="ECO:0007669"/>
    <property type="project" value="InterPro"/>
</dbReference>